<dbReference type="CDD" id="cd06553">
    <property type="entry name" value="ASCH_Ef3133_like"/>
    <property type="match status" value="1"/>
</dbReference>
<proteinExistence type="predicted"/>
<dbReference type="Gene3D" id="3.10.400.10">
    <property type="entry name" value="Sulfate adenylyltransferase"/>
    <property type="match status" value="1"/>
</dbReference>
<organism evidence="2 3">
    <name type="scientific">Lapidilactobacillus concavus DSM 17758</name>
    <dbReference type="NCBI Taxonomy" id="1423735"/>
    <lineage>
        <taxon>Bacteria</taxon>
        <taxon>Bacillati</taxon>
        <taxon>Bacillota</taxon>
        <taxon>Bacilli</taxon>
        <taxon>Lactobacillales</taxon>
        <taxon>Lactobacillaceae</taxon>
        <taxon>Lapidilactobacillus</taxon>
    </lineage>
</organism>
<dbReference type="PATRIC" id="fig|1423735.3.peg.1553"/>
<evidence type="ECO:0000259" key="1">
    <source>
        <dbReference type="SMART" id="SM01022"/>
    </source>
</evidence>
<dbReference type="OrthoDB" id="9807542at2"/>
<dbReference type="InterPro" id="IPR007374">
    <property type="entry name" value="ASCH_domain"/>
</dbReference>
<dbReference type="PANTHER" id="PTHR39203">
    <property type="entry name" value="CYTOPLASMIC PROTEIN-RELATED"/>
    <property type="match status" value="1"/>
</dbReference>
<dbReference type="SMART" id="SM01022">
    <property type="entry name" value="ASCH"/>
    <property type="match status" value="1"/>
</dbReference>
<dbReference type="AlphaFoldDB" id="A0A0R1VY30"/>
<dbReference type="InterPro" id="IPR009326">
    <property type="entry name" value="DUF984"/>
</dbReference>
<gene>
    <name evidence="2" type="ORF">FC15_GL001504</name>
</gene>
<dbReference type="Proteomes" id="UP000051315">
    <property type="component" value="Unassembled WGS sequence"/>
</dbReference>
<sequence>MTSLAIPTYWEQFTATHPDAGDQYSAWSFGDTPELADELLALVLAGKKTATTSLYQLYRWTNEPLPKVGDYSIILDGRQQPRAVIQTTKVEVMPYDEVSAEHAAREGEGDLSLEQWREKHYDFFSAEAKAANFQFSEQDPVVCESFVRCD</sequence>
<protein>
    <recommendedName>
        <fullName evidence="1">ASCH domain-containing protein</fullName>
    </recommendedName>
</protein>
<keyword evidence="3" id="KW-1185">Reference proteome</keyword>
<reference evidence="2 3" key="1">
    <citation type="journal article" date="2015" name="Genome Announc.">
        <title>Expanding the biotechnology potential of lactobacilli through comparative genomics of 213 strains and associated genera.</title>
        <authorList>
            <person name="Sun Z."/>
            <person name="Harris H.M."/>
            <person name="McCann A."/>
            <person name="Guo C."/>
            <person name="Argimon S."/>
            <person name="Zhang W."/>
            <person name="Yang X."/>
            <person name="Jeffery I.B."/>
            <person name="Cooney J.C."/>
            <person name="Kagawa T.F."/>
            <person name="Liu W."/>
            <person name="Song Y."/>
            <person name="Salvetti E."/>
            <person name="Wrobel A."/>
            <person name="Rasinkangas P."/>
            <person name="Parkhill J."/>
            <person name="Rea M.C."/>
            <person name="O'Sullivan O."/>
            <person name="Ritari J."/>
            <person name="Douillard F.P."/>
            <person name="Paul Ross R."/>
            <person name="Yang R."/>
            <person name="Briner A.E."/>
            <person name="Felis G.E."/>
            <person name="de Vos W.M."/>
            <person name="Barrangou R."/>
            <person name="Klaenhammer T.R."/>
            <person name="Caufield P.W."/>
            <person name="Cui Y."/>
            <person name="Zhang H."/>
            <person name="O'Toole P.W."/>
        </authorList>
    </citation>
    <scope>NUCLEOTIDE SEQUENCE [LARGE SCALE GENOMIC DNA]</scope>
    <source>
        <strain evidence="2 3">DSM 17758</strain>
    </source>
</reference>
<dbReference type="PANTHER" id="PTHR39203:SF1">
    <property type="entry name" value="CYTOPLASMIC PROTEIN"/>
    <property type="match status" value="1"/>
</dbReference>
<feature type="domain" description="ASCH" evidence="1">
    <location>
        <begin position="27"/>
        <end position="148"/>
    </location>
</feature>
<dbReference type="RefSeq" id="WP_057824431.1">
    <property type="nucleotide sequence ID" value="NZ_AZFX01000040.1"/>
</dbReference>
<evidence type="ECO:0000313" key="3">
    <source>
        <dbReference type="Proteomes" id="UP000051315"/>
    </source>
</evidence>
<dbReference type="PIRSF" id="PIRSF021320">
    <property type="entry name" value="DUF984"/>
    <property type="match status" value="1"/>
</dbReference>
<dbReference type="SUPFAM" id="SSF88697">
    <property type="entry name" value="PUA domain-like"/>
    <property type="match status" value="1"/>
</dbReference>
<comment type="caution">
    <text evidence="2">The sequence shown here is derived from an EMBL/GenBank/DDBJ whole genome shotgun (WGS) entry which is preliminary data.</text>
</comment>
<name>A0A0R1VY30_9LACO</name>
<dbReference type="EMBL" id="AZFX01000040">
    <property type="protein sequence ID" value="KRM10271.1"/>
    <property type="molecule type" value="Genomic_DNA"/>
</dbReference>
<dbReference type="Pfam" id="PF04266">
    <property type="entry name" value="ASCH"/>
    <property type="match status" value="1"/>
</dbReference>
<evidence type="ECO:0000313" key="2">
    <source>
        <dbReference type="EMBL" id="KRM10271.1"/>
    </source>
</evidence>
<dbReference type="InterPro" id="IPR015947">
    <property type="entry name" value="PUA-like_sf"/>
</dbReference>
<accession>A0A0R1VY30</accession>